<dbReference type="EMBL" id="CAADFV010000026">
    <property type="protein sequence ID" value="VFK55219.1"/>
    <property type="molecule type" value="Genomic_DNA"/>
</dbReference>
<proteinExistence type="predicted"/>
<organism evidence="2">
    <name type="scientific">Candidatus Kentrum sp. TUN</name>
    <dbReference type="NCBI Taxonomy" id="2126343"/>
    <lineage>
        <taxon>Bacteria</taxon>
        <taxon>Pseudomonadati</taxon>
        <taxon>Pseudomonadota</taxon>
        <taxon>Gammaproteobacteria</taxon>
        <taxon>Candidatus Kentrum</taxon>
    </lineage>
</organism>
<evidence type="ECO:0000313" key="2">
    <source>
        <dbReference type="EMBL" id="VFK53377.1"/>
    </source>
</evidence>
<sequence length="118" mass="13756">MSAFRAETERELALPHAWVLSGFLFFRYVNAFDGLFCKISREIRGCFVKNNILFIFRSSLQMSSKLLQNTPTKHQFYFFNLPDNHPDTGGYLSSAFVQDNLFISRSALRMSQILRVLY</sequence>
<dbReference type="EMBL" id="CAADFX010000009">
    <property type="protein sequence ID" value="VFK51579.1"/>
    <property type="molecule type" value="Genomic_DNA"/>
</dbReference>
<dbReference type="EMBL" id="CAADFY010000019">
    <property type="protein sequence ID" value="VFK53377.1"/>
    <property type="molecule type" value="Genomic_DNA"/>
</dbReference>
<evidence type="ECO:0000313" key="3">
    <source>
        <dbReference type="EMBL" id="VFK55219.1"/>
    </source>
</evidence>
<gene>
    <name evidence="1" type="ORF">BECKTUN1418D_GA0071000_10099</name>
    <name evidence="3" type="ORF">BECKTUN1418E_GA0071001_102613</name>
    <name evidence="2" type="ORF">BECKTUN1418F_GA0071002_101920</name>
</gene>
<name>A0A450ZHZ1_9GAMM</name>
<accession>A0A450ZHZ1</accession>
<reference evidence="2" key="1">
    <citation type="submission" date="2019-02" db="EMBL/GenBank/DDBJ databases">
        <authorList>
            <person name="Gruber-Vodicka R. H."/>
            <person name="Seah K. B. B."/>
        </authorList>
    </citation>
    <scope>NUCLEOTIDE SEQUENCE</scope>
    <source>
        <strain evidence="1">BECK_BY1</strain>
        <strain evidence="3">BECK_BY2</strain>
        <strain evidence="2">BECK_BY3</strain>
    </source>
</reference>
<dbReference type="AlphaFoldDB" id="A0A450ZHZ1"/>
<protein>
    <submittedName>
        <fullName evidence="2">Uncharacterized protein</fullName>
    </submittedName>
</protein>
<evidence type="ECO:0000313" key="1">
    <source>
        <dbReference type="EMBL" id="VFK51579.1"/>
    </source>
</evidence>